<proteinExistence type="predicted"/>
<keyword evidence="3" id="KW-1185">Reference proteome</keyword>
<feature type="transmembrane region" description="Helical" evidence="1">
    <location>
        <begin position="130"/>
        <end position="147"/>
    </location>
</feature>
<dbReference type="PANTHER" id="PTHR40076">
    <property type="entry name" value="MEMBRANE PROTEIN-RELATED"/>
    <property type="match status" value="1"/>
</dbReference>
<organism evidence="2 3">
    <name type="scientific">Seonamhaeicola marinus</name>
    <dbReference type="NCBI Taxonomy" id="1912246"/>
    <lineage>
        <taxon>Bacteria</taxon>
        <taxon>Pseudomonadati</taxon>
        <taxon>Bacteroidota</taxon>
        <taxon>Flavobacteriia</taxon>
        <taxon>Flavobacteriales</taxon>
        <taxon>Flavobacteriaceae</taxon>
    </lineage>
</organism>
<dbReference type="OrthoDB" id="1365379at2"/>
<accession>A0A5D0HVD8</accession>
<feature type="transmembrane region" description="Helical" evidence="1">
    <location>
        <begin position="88"/>
        <end position="109"/>
    </location>
</feature>
<keyword evidence="1" id="KW-0472">Membrane</keyword>
<feature type="transmembrane region" description="Helical" evidence="1">
    <location>
        <begin position="38"/>
        <end position="58"/>
    </location>
</feature>
<dbReference type="EMBL" id="VSDQ01000679">
    <property type="protein sequence ID" value="TYA74891.1"/>
    <property type="molecule type" value="Genomic_DNA"/>
</dbReference>
<evidence type="ECO:0000256" key="1">
    <source>
        <dbReference type="SAM" id="Phobius"/>
    </source>
</evidence>
<evidence type="ECO:0000313" key="3">
    <source>
        <dbReference type="Proteomes" id="UP000323930"/>
    </source>
</evidence>
<protein>
    <recommendedName>
        <fullName evidence="4">Beta-carotene 15,15'-monooxygenase</fullName>
    </recommendedName>
</protein>
<evidence type="ECO:0008006" key="4">
    <source>
        <dbReference type="Google" id="ProtNLM"/>
    </source>
</evidence>
<reference evidence="2 3" key="1">
    <citation type="submission" date="2019-08" db="EMBL/GenBank/DDBJ databases">
        <title>Seonamhaeicola sediminis sp. nov., isolated from marine sediment.</title>
        <authorList>
            <person name="Cao W.R."/>
        </authorList>
    </citation>
    <scope>NUCLEOTIDE SEQUENCE [LARGE SCALE GENOMIC DNA]</scope>
    <source>
        <strain evidence="2 3">B011</strain>
    </source>
</reference>
<gene>
    <name evidence="2" type="ORF">FUA24_16440</name>
</gene>
<comment type="caution">
    <text evidence="2">The sequence shown here is derived from an EMBL/GenBank/DDBJ whole genome shotgun (WGS) entry which is preliminary data.</text>
</comment>
<evidence type="ECO:0000313" key="2">
    <source>
        <dbReference type="EMBL" id="TYA74891.1"/>
    </source>
</evidence>
<keyword evidence="1" id="KW-0812">Transmembrane</keyword>
<feature type="transmembrane region" description="Helical" evidence="1">
    <location>
        <begin position="193"/>
        <end position="226"/>
    </location>
</feature>
<dbReference type="AlphaFoldDB" id="A0A5D0HVD8"/>
<dbReference type="InterPro" id="IPR010380">
    <property type="entry name" value="DUF975"/>
</dbReference>
<dbReference type="Proteomes" id="UP000323930">
    <property type="component" value="Unassembled WGS sequence"/>
</dbReference>
<dbReference type="RefSeq" id="WP_148544135.1">
    <property type="nucleotide sequence ID" value="NZ_VSDQ01000679.1"/>
</dbReference>
<keyword evidence="1" id="KW-1133">Transmembrane helix</keyword>
<dbReference type="PANTHER" id="PTHR40076:SF1">
    <property type="entry name" value="MEMBRANE PROTEIN"/>
    <property type="match status" value="1"/>
</dbReference>
<feature type="transmembrane region" description="Helical" evidence="1">
    <location>
        <begin position="153"/>
        <end position="172"/>
    </location>
</feature>
<name>A0A5D0HVD8_9FLAO</name>
<sequence length="251" mass="28060">MNSLDALNKKIDNAPKLDFGDIISDAIELFKVVWLKGFLVVLIIAGMAFGLSLVFQAIGLAPDPYVFMNGIDIESFASYYSQNAIYSIPQNIALSSITIALLAAFYRICKQTVQGEKSDDDYFYYFKNGYFSKALMLGIIYTAISTVAQMLLLLPYIYVMVPLSFFAIFFSNHPDLKEMEIVKLSFALGNKKWFIAFGTILVCFILGFLGIIGCFIGILFTISIAYLPVFLIYKQVIGFDNTSEIDLIGLE</sequence>